<organism evidence="1 2">
    <name type="scientific">Naganishia adeliensis</name>
    <dbReference type="NCBI Taxonomy" id="92952"/>
    <lineage>
        <taxon>Eukaryota</taxon>
        <taxon>Fungi</taxon>
        <taxon>Dikarya</taxon>
        <taxon>Basidiomycota</taxon>
        <taxon>Agaricomycotina</taxon>
        <taxon>Tremellomycetes</taxon>
        <taxon>Filobasidiales</taxon>
        <taxon>Filobasidiaceae</taxon>
        <taxon>Naganishia</taxon>
    </lineage>
</organism>
<protein>
    <submittedName>
        <fullName evidence="1">Uncharacterized protein</fullName>
    </submittedName>
</protein>
<evidence type="ECO:0000313" key="2">
    <source>
        <dbReference type="Proteomes" id="UP001230649"/>
    </source>
</evidence>
<comment type="caution">
    <text evidence="1">The sequence shown here is derived from an EMBL/GenBank/DDBJ whole genome shotgun (WGS) entry which is preliminary data.</text>
</comment>
<gene>
    <name evidence="1" type="ORF">QFC20_004672</name>
</gene>
<reference evidence="1" key="1">
    <citation type="submission" date="2023-04" db="EMBL/GenBank/DDBJ databases">
        <title>Draft Genome sequencing of Naganishia species isolated from polar environments using Oxford Nanopore Technology.</title>
        <authorList>
            <person name="Leo P."/>
            <person name="Venkateswaran K."/>
        </authorList>
    </citation>
    <scope>NUCLEOTIDE SEQUENCE</scope>
    <source>
        <strain evidence="1">MNA-CCFEE 5262</strain>
    </source>
</reference>
<evidence type="ECO:0000313" key="1">
    <source>
        <dbReference type="EMBL" id="KAJ9104095.1"/>
    </source>
</evidence>
<sequence>MEDSSWESTPIKHYIATIASCPKRSISDVLTANPTATNSKRSKTDESALLLTLDETSILALPQPELADAYLKLRTAYQEQKASIQALEKANTAAAKAVPVDVVTWSPEKIKENAEHAPTLR</sequence>
<dbReference type="EMBL" id="JASBWS010000056">
    <property type="protein sequence ID" value="KAJ9104095.1"/>
    <property type="molecule type" value="Genomic_DNA"/>
</dbReference>
<accession>A0ACC2VX99</accession>
<name>A0ACC2VX99_9TREE</name>
<proteinExistence type="predicted"/>
<keyword evidence="2" id="KW-1185">Reference proteome</keyword>
<dbReference type="Proteomes" id="UP001230649">
    <property type="component" value="Unassembled WGS sequence"/>
</dbReference>